<dbReference type="Proteomes" id="UP000319732">
    <property type="component" value="Unassembled WGS sequence"/>
</dbReference>
<dbReference type="CDD" id="cd00146">
    <property type="entry name" value="PKD"/>
    <property type="match status" value="2"/>
</dbReference>
<dbReference type="PROSITE" id="PS50022">
    <property type="entry name" value="FA58C_3"/>
    <property type="match status" value="2"/>
</dbReference>
<dbReference type="Gene3D" id="2.60.40.10">
    <property type="entry name" value="Immunoglobulins"/>
    <property type="match status" value="2"/>
</dbReference>
<name>A0A545ST54_9GAMM</name>
<dbReference type="Gene3D" id="2.60.120.260">
    <property type="entry name" value="Galactose-binding domain-like"/>
    <property type="match status" value="2"/>
</dbReference>
<comment type="caution">
    <text evidence="4">The sequence shown here is derived from an EMBL/GenBank/DDBJ whole genome shotgun (WGS) entry which is preliminary data.</text>
</comment>
<dbReference type="SUPFAM" id="SSF49299">
    <property type="entry name" value="PKD domain"/>
    <property type="match status" value="2"/>
</dbReference>
<evidence type="ECO:0000313" key="4">
    <source>
        <dbReference type="EMBL" id="TQV68115.1"/>
    </source>
</evidence>
<dbReference type="SMART" id="SM00089">
    <property type="entry name" value="PKD"/>
    <property type="match status" value="2"/>
</dbReference>
<evidence type="ECO:0000256" key="1">
    <source>
        <dbReference type="SAM" id="MobiDB-lite"/>
    </source>
</evidence>
<dbReference type="InterPro" id="IPR000421">
    <property type="entry name" value="FA58C"/>
</dbReference>
<proteinExistence type="predicted"/>
<dbReference type="EMBL" id="VHSG01000029">
    <property type="protein sequence ID" value="TQV68115.1"/>
    <property type="molecule type" value="Genomic_DNA"/>
</dbReference>
<dbReference type="InterPro" id="IPR000601">
    <property type="entry name" value="PKD_dom"/>
</dbReference>
<dbReference type="PROSITE" id="PS50093">
    <property type="entry name" value="PKD"/>
    <property type="match status" value="2"/>
</dbReference>
<dbReference type="InterPro" id="IPR022409">
    <property type="entry name" value="PKD/Chitinase_dom"/>
</dbReference>
<reference evidence="4 5" key="1">
    <citation type="submission" date="2019-06" db="EMBL/GenBank/DDBJ databases">
        <title>Whole genome sequence for Cellvibrionaceae sp. R142.</title>
        <authorList>
            <person name="Wang G."/>
        </authorList>
    </citation>
    <scope>NUCLEOTIDE SEQUENCE [LARGE SCALE GENOMIC DNA]</scope>
    <source>
        <strain evidence="4 5">R142</strain>
    </source>
</reference>
<feature type="domain" description="F5/8 type C" evidence="2">
    <location>
        <begin position="18"/>
        <end position="157"/>
    </location>
</feature>
<feature type="domain" description="F5/8 type C" evidence="2">
    <location>
        <begin position="167"/>
        <end position="291"/>
    </location>
</feature>
<organism evidence="4 5">
    <name type="scientific">Exilibacterium tricleocarpae</name>
    <dbReference type="NCBI Taxonomy" id="2591008"/>
    <lineage>
        <taxon>Bacteria</taxon>
        <taxon>Pseudomonadati</taxon>
        <taxon>Pseudomonadota</taxon>
        <taxon>Gammaproteobacteria</taxon>
        <taxon>Cellvibrionales</taxon>
        <taxon>Cellvibrionaceae</taxon>
        <taxon>Exilibacterium</taxon>
    </lineage>
</organism>
<dbReference type="AlphaFoldDB" id="A0A545ST54"/>
<dbReference type="InterPro" id="IPR008979">
    <property type="entry name" value="Galactose-bd-like_sf"/>
</dbReference>
<dbReference type="InterPro" id="IPR035986">
    <property type="entry name" value="PKD_dom_sf"/>
</dbReference>
<accession>A0A545ST54</accession>
<evidence type="ECO:0000259" key="2">
    <source>
        <dbReference type="PROSITE" id="PS50022"/>
    </source>
</evidence>
<dbReference type="SUPFAM" id="SSF49899">
    <property type="entry name" value="Concanavalin A-like lectins/glucanases"/>
    <property type="match status" value="1"/>
</dbReference>
<sequence>MRDQIMKGVFLSLIKRFTIFFAVAVVSDAYAVEPVSVRASANDGNVPANTLDNSLSTRWSAEGNGQWIEYDLGGTFTVTNLGIAFHRGDQRTATVDIQVSSNATAWTTVWSGAQPRSTLSLQDFDVTDTAGRYVRVVGYGNTSNNWNSITEVEINPSITPPDPPAGVTASASSDDGNVPANVLDGNLNTRWSANGDGQYITFDLGSLQVVRSLDVAFYRGNQRTTNFEIHMGATVTQLRRMFTGTSSGASLNPQTFDFPDMPARFVRIIGRGNSENSWISLTEVALSVGGDVNDLPPVASFTGPDMAVIGSAISFDGSGSFDPDGGMISYSWTFGDGGTSTVQSPSHTYYVIGNYTVALTISDDEGDIATATQFVEASDNRKDPIAIIAGPASAQVDTVVNFDGSGSTDPDGGVITVYAWDFGDGTTSTAVSPQKTYTATGVYTVSLTVTDDEGTSATASSTLRISSVNPASDLWPLINPSFELSTSEGGWLEDDSAGVVSMNGTSNPQPPNGGRLLRIKGNGGLIKQAIYKPIAGHVYEITAFIHGHGTIGINDIGSDTVYETSTNHGSGWQQVSVTYVSTGSPALVYAKYGPGSGDALFDMFAAHDISTPEDLAKPPPPKIMRYASQVLDLSWWKITLPINNAMEIYTPELLTYELDPWFKLVQDADGYAVQFRANHGGATTSGSSNPRSELREMMQNYHFRNSKSAAKWSNTQGVHEMWIKQKVTRLTSVKPHVVVGQIHDGGDDVTVFRIEGLLGEGGDWDNNGTPGVLDTHAKLWITDGNNRHGYLVDDNYELGTVFTVKFIASNGKVEYEYNGQRVPYVHTENFSGAYFKLGNYTQSHNGTAPGESNDAYAQTYVYDYYIRHQE</sequence>
<feature type="domain" description="PKD" evidence="3">
    <location>
        <begin position="296"/>
        <end position="372"/>
    </location>
</feature>
<evidence type="ECO:0000313" key="5">
    <source>
        <dbReference type="Proteomes" id="UP000319732"/>
    </source>
</evidence>
<protein>
    <submittedName>
        <fullName evidence="4">PKD domain-containing protein</fullName>
    </submittedName>
</protein>
<feature type="region of interest" description="Disordered" evidence="1">
    <location>
        <begin position="157"/>
        <end position="176"/>
    </location>
</feature>
<dbReference type="InterPro" id="IPR014895">
    <property type="entry name" value="Alginate_lyase_2"/>
</dbReference>
<dbReference type="Gene3D" id="2.60.120.200">
    <property type="match status" value="1"/>
</dbReference>
<dbReference type="OrthoDB" id="1113844at2"/>
<keyword evidence="5" id="KW-1185">Reference proteome</keyword>
<dbReference type="SUPFAM" id="SSF49785">
    <property type="entry name" value="Galactose-binding domain-like"/>
    <property type="match status" value="2"/>
</dbReference>
<evidence type="ECO:0000259" key="3">
    <source>
        <dbReference type="PROSITE" id="PS50093"/>
    </source>
</evidence>
<dbReference type="InterPro" id="IPR013783">
    <property type="entry name" value="Ig-like_fold"/>
</dbReference>
<feature type="domain" description="PKD" evidence="3">
    <location>
        <begin position="383"/>
        <end position="465"/>
    </location>
</feature>
<dbReference type="Pfam" id="PF18911">
    <property type="entry name" value="PKD_4"/>
    <property type="match status" value="2"/>
</dbReference>
<dbReference type="Pfam" id="PF00754">
    <property type="entry name" value="F5_F8_type_C"/>
    <property type="match status" value="2"/>
</dbReference>
<dbReference type="Pfam" id="PF08787">
    <property type="entry name" value="Alginate_lyase2"/>
    <property type="match status" value="1"/>
</dbReference>
<gene>
    <name evidence="4" type="ORF">FKG94_23785</name>
</gene>
<dbReference type="InterPro" id="IPR013320">
    <property type="entry name" value="ConA-like_dom_sf"/>
</dbReference>